<dbReference type="InterPro" id="IPR021850">
    <property type="entry name" value="Symplekin/Pta1"/>
</dbReference>
<dbReference type="InterPro" id="IPR022075">
    <property type="entry name" value="Symplekin_C"/>
</dbReference>
<proteinExistence type="predicted"/>
<evidence type="ECO:0000313" key="2">
    <source>
        <dbReference type="EMBL" id="KAF7683558.1"/>
    </source>
</evidence>
<dbReference type="EMBL" id="SBIQ01000074">
    <property type="protein sequence ID" value="KAF7683558.1"/>
    <property type="molecule type" value="Genomic_DNA"/>
</dbReference>
<reference evidence="2 3" key="1">
    <citation type="submission" date="2019-01" db="EMBL/GenBank/DDBJ databases">
        <title>Genomes sequencing and comparative genomics of infectious freshwater microsporidia, Cucumispora dikerogammari and Thelohania contejeani.</title>
        <authorList>
            <person name="Cormier A."/>
            <person name="Giraud I."/>
            <person name="Wattier R."/>
            <person name="Teixeira M."/>
            <person name="Grandjean F."/>
            <person name="Rigaud T."/>
            <person name="Cordaux R."/>
        </authorList>
    </citation>
    <scope>NUCLEOTIDE SEQUENCE [LARGE SCALE GENOMIC DNA]</scope>
    <source>
        <strain evidence="2">T1</strain>
        <tissue evidence="2">Spores</tissue>
    </source>
</reference>
<dbReference type="PANTHER" id="PTHR15245:SF20">
    <property type="entry name" value="SYMPLEKIN"/>
    <property type="match status" value="1"/>
</dbReference>
<dbReference type="Proteomes" id="UP001516464">
    <property type="component" value="Unassembled WGS sequence"/>
</dbReference>
<organism evidence="2 3">
    <name type="scientific">Astathelohania contejeani</name>
    <dbReference type="NCBI Taxonomy" id="164912"/>
    <lineage>
        <taxon>Eukaryota</taxon>
        <taxon>Fungi</taxon>
        <taxon>Fungi incertae sedis</taxon>
        <taxon>Microsporidia</taxon>
        <taxon>Astathelohaniidae</taxon>
        <taxon>Astathelohania</taxon>
    </lineage>
</organism>
<evidence type="ECO:0000313" key="3">
    <source>
        <dbReference type="Proteomes" id="UP001516464"/>
    </source>
</evidence>
<dbReference type="PANTHER" id="PTHR15245">
    <property type="entry name" value="SYMPLEKIN-RELATED"/>
    <property type="match status" value="1"/>
</dbReference>
<gene>
    <name evidence="2" type="primary">Sympk</name>
    <name evidence="2" type="ORF">TCON_1226</name>
</gene>
<comment type="caution">
    <text evidence="2">The sequence shown here is derived from an EMBL/GenBank/DDBJ whole genome shotgun (WGS) entry which is preliminary data.</text>
</comment>
<feature type="domain" description="Symplekin C-terminal" evidence="1">
    <location>
        <begin position="469"/>
        <end position="589"/>
    </location>
</feature>
<dbReference type="Pfam" id="PF12295">
    <property type="entry name" value="Symplekin_C"/>
    <property type="match status" value="1"/>
</dbReference>
<keyword evidence="3" id="KW-1185">Reference proteome</keyword>
<protein>
    <submittedName>
        <fullName evidence="2">Symplekin</fullName>
    </submittedName>
</protein>
<evidence type="ECO:0000259" key="1">
    <source>
        <dbReference type="Pfam" id="PF12295"/>
    </source>
</evidence>
<sequence>MSKRIKNAFINNNQAEIVDILKATRSLQPNELIYMLSLLVHANLPPQILLPYLLELQARPLSLPAPFQRAFLYHIGVLTQYLRQNKIPPPSSLPFFTGIRLHSKKSHSTGHFSLSVALIEQIMEAFIGTPTRELENAIEHYLNPTSRPPPRSMLDEILGSLCHISRQEKPQVLRYLLAILETESYDPQVILSTMRQEDLLSEFFLLLYLRHPLMHKQFMQNVPKVEYYKYFVDLEETVNELLEIKPESEQINNIEEKTEANQNINESKYYIESYIIEFVRYILSNRPKYNQRAIEYIITEKEKIKKEDLMSIILDHPRHFLPRICDFDLTLDELIQIAEERMREERRNDGANTTEELIHHIYEIMMGLELQSYHTHFNKLLEFIENMSESSLKRFIIKFADSDNFVLILKALVKIKKLDSGIITYLIDPGSKNGYTNFSILKYYLGKDLILKYIEYYIVNQESINDFLEVITPSEVFYKSHYLNDIDKSIKITGLCLARKDIFDEKVVWKVIIMMEDSIPPLFMRTVILALIAYPGLKKSIIKLMFRLVKIRIWCYKGLYEGFIKCLSILGKDGVDIIFTLPKDKIIGIVEENEKIRKEILEYSKRHNIKRRYKEILKLIREKI</sequence>
<name>A0ABQ7HZH6_9MICR</name>
<accession>A0ABQ7HZH6</accession>